<name>A0ABQ8UCW8_9EUKA</name>
<protein>
    <submittedName>
        <fullName evidence="2">Uncharacterized protein</fullName>
    </submittedName>
</protein>
<comment type="caution">
    <text evidence="2">The sequence shown here is derived from an EMBL/GenBank/DDBJ whole genome shotgun (WGS) entry which is preliminary data.</text>
</comment>
<proteinExistence type="predicted"/>
<keyword evidence="3" id="KW-1185">Reference proteome</keyword>
<evidence type="ECO:0000313" key="2">
    <source>
        <dbReference type="EMBL" id="KAJ4455507.1"/>
    </source>
</evidence>
<evidence type="ECO:0000256" key="1">
    <source>
        <dbReference type="SAM" id="MobiDB-lite"/>
    </source>
</evidence>
<dbReference type="Proteomes" id="UP001141327">
    <property type="component" value="Unassembled WGS sequence"/>
</dbReference>
<feature type="region of interest" description="Disordered" evidence="1">
    <location>
        <begin position="29"/>
        <end position="50"/>
    </location>
</feature>
<dbReference type="SUPFAM" id="SSF52047">
    <property type="entry name" value="RNI-like"/>
    <property type="match status" value="1"/>
</dbReference>
<dbReference type="InterPro" id="IPR032675">
    <property type="entry name" value="LRR_dom_sf"/>
</dbReference>
<dbReference type="Gene3D" id="3.80.10.10">
    <property type="entry name" value="Ribonuclease Inhibitor"/>
    <property type="match status" value="1"/>
</dbReference>
<reference evidence="2" key="1">
    <citation type="journal article" date="2022" name="bioRxiv">
        <title>Genomics of Preaxostyla Flagellates Illuminates Evolutionary Transitions and the Path Towards Mitochondrial Loss.</title>
        <authorList>
            <person name="Novak L.V.F."/>
            <person name="Treitli S.C."/>
            <person name="Pyrih J."/>
            <person name="Halakuc P."/>
            <person name="Pipaliya S.V."/>
            <person name="Vacek V."/>
            <person name="Brzon O."/>
            <person name="Soukal P."/>
            <person name="Eme L."/>
            <person name="Dacks J.B."/>
            <person name="Karnkowska A."/>
            <person name="Elias M."/>
            <person name="Hampl V."/>
        </authorList>
    </citation>
    <scope>NUCLEOTIDE SEQUENCE</scope>
    <source>
        <strain evidence="2">RCP-MX</strain>
    </source>
</reference>
<accession>A0ABQ8UCW8</accession>
<sequence>MMINVLARGIGTNTGERGNQQRTNIAQEMEPRAGGRHSSTTGKAQKIAPDRASTMTAIGDLWALLPPELLRAIMEGSPSCPLHAYIQLLSLSHSTRTRIRGTLRNLSFVEPDPILPSIIRPTTDAVAALVGPCKNLSQLSIPESIDPCGDVNHQFVWVDEAFEGHAQLAVLTHFPTHSEAVIERILSHLPGLVELTVQRNLYMSTRLLAALARSCPGLQVLRCFASSKSSSDPVRLASNRLQELNISGDGPASGLALRCPALVKLAVERCRVDSLQCPRLLTVSLPVQPLEAEDTLPNLERVEPSCGAAPSVGPAWLLTGSPRLQVLSGGYVTRLDLLAKLGACGTLISLQYLYLDVKRLPNPLALRLPEQLERLDLHLESRSRHIRPMFDLQVEAPWLLDFKLSIAEEMPFDQVHVRLNCPSLLRLGLKSEIPVSLQIVDEAVEGTRRATQPLNLDVDGLEVSSLLDLLTRHGARLRVLRAQNLQMVEDWPQLMGALSGLPRLRDLELEGQGGAGLSPAGAALWHPALEVASEACSARSQPGASAI</sequence>
<gene>
    <name evidence="2" type="ORF">PAPYR_9536</name>
</gene>
<dbReference type="EMBL" id="JAPMOS010000105">
    <property type="protein sequence ID" value="KAJ4455507.1"/>
    <property type="molecule type" value="Genomic_DNA"/>
</dbReference>
<organism evidence="2 3">
    <name type="scientific">Paratrimastix pyriformis</name>
    <dbReference type="NCBI Taxonomy" id="342808"/>
    <lineage>
        <taxon>Eukaryota</taxon>
        <taxon>Metamonada</taxon>
        <taxon>Preaxostyla</taxon>
        <taxon>Paratrimastigidae</taxon>
        <taxon>Paratrimastix</taxon>
    </lineage>
</organism>
<evidence type="ECO:0000313" key="3">
    <source>
        <dbReference type="Proteomes" id="UP001141327"/>
    </source>
</evidence>